<dbReference type="GO" id="GO:0031072">
    <property type="term" value="F:heat shock protein binding"/>
    <property type="evidence" value="ECO:0007669"/>
    <property type="project" value="TreeGrafter"/>
</dbReference>
<evidence type="ECO:0000259" key="1">
    <source>
        <dbReference type="PROSITE" id="PS50076"/>
    </source>
</evidence>
<proteinExistence type="predicted"/>
<accession>A0A6A1TV49</accession>
<dbReference type="PRINTS" id="PR00625">
    <property type="entry name" value="JDOMAIN"/>
</dbReference>
<dbReference type="PANTHER" id="PTHR44144">
    <property type="entry name" value="DNAJ HOMOLOG SUBFAMILY C MEMBER 9"/>
    <property type="match status" value="1"/>
</dbReference>
<dbReference type="GO" id="GO:0005737">
    <property type="term" value="C:cytoplasm"/>
    <property type="evidence" value="ECO:0007669"/>
    <property type="project" value="TreeGrafter"/>
</dbReference>
<protein>
    <submittedName>
        <fullName evidence="2">J domain-containing protein</fullName>
    </submittedName>
</protein>
<dbReference type="SUPFAM" id="SSF46565">
    <property type="entry name" value="Chaperone J-domain"/>
    <property type="match status" value="1"/>
</dbReference>
<dbReference type="InterPro" id="IPR052594">
    <property type="entry name" value="J_domain-containing_protein"/>
</dbReference>
<reference evidence="2 3" key="1">
    <citation type="submission" date="2019-09" db="EMBL/GenBank/DDBJ databases">
        <title>Genome sequencing of Ng87 strain.</title>
        <authorList>
            <person name="Karasev E.S."/>
            <person name="Andronov E."/>
        </authorList>
    </citation>
    <scope>NUCLEOTIDE SEQUENCE [LARGE SCALE GENOMIC DNA]</scope>
    <source>
        <strain evidence="2 3">Ng87</strain>
    </source>
</reference>
<dbReference type="InterPro" id="IPR036869">
    <property type="entry name" value="J_dom_sf"/>
</dbReference>
<dbReference type="RefSeq" id="WP_038543011.1">
    <property type="nucleotide sequence ID" value="NZ_JANFGR010000012.1"/>
</dbReference>
<dbReference type="AlphaFoldDB" id="A0A6A1TV49"/>
<evidence type="ECO:0000313" key="2">
    <source>
        <dbReference type="EMBL" id="KAB1086787.1"/>
    </source>
</evidence>
<dbReference type="PROSITE" id="PS50076">
    <property type="entry name" value="DNAJ_2"/>
    <property type="match status" value="1"/>
</dbReference>
<dbReference type="Pfam" id="PF00226">
    <property type="entry name" value="DnaJ"/>
    <property type="match status" value="1"/>
</dbReference>
<dbReference type="SMART" id="SM00271">
    <property type="entry name" value="DnaJ"/>
    <property type="match status" value="1"/>
</dbReference>
<dbReference type="InterPro" id="IPR001623">
    <property type="entry name" value="DnaJ_domain"/>
</dbReference>
<name>A0A6A1TV49_NEOGA</name>
<dbReference type="Gene3D" id="1.10.287.110">
    <property type="entry name" value="DnaJ domain"/>
    <property type="match status" value="1"/>
</dbReference>
<dbReference type="EMBL" id="VZUL01000002">
    <property type="protein sequence ID" value="KAB1086787.1"/>
    <property type="molecule type" value="Genomic_DNA"/>
</dbReference>
<dbReference type="Proteomes" id="UP000386575">
    <property type="component" value="Unassembled WGS sequence"/>
</dbReference>
<evidence type="ECO:0000313" key="3">
    <source>
        <dbReference type="Proteomes" id="UP000386575"/>
    </source>
</evidence>
<gene>
    <name evidence="2" type="ORF">F4V91_10325</name>
</gene>
<dbReference type="PANTHER" id="PTHR44144:SF1">
    <property type="entry name" value="DNAJ HOMOLOG SUBFAMILY C MEMBER 9"/>
    <property type="match status" value="1"/>
</dbReference>
<dbReference type="CDD" id="cd06257">
    <property type="entry name" value="DnaJ"/>
    <property type="match status" value="1"/>
</dbReference>
<feature type="domain" description="J" evidence="1">
    <location>
        <begin position="14"/>
        <end position="75"/>
    </location>
</feature>
<comment type="caution">
    <text evidence="2">The sequence shown here is derived from an EMBL/GenBank/DDBJ whole genome shotgun (WGS) entry which is preliminary data.</text>
</comment>
<organism evidence="2 3">
    <name type="scientific">Neorhizobium galegae</name>
    <name type="common">Rhizobium galegae</name>
    <dbReference type="NCBI Taxonomy" id="399"/>
    <lineage>
        <taxon>Bacteria</taxon>
        <taxon>Pseudomonadati</taxon>
        <taxon>Pseudomonadota</taxon>
        <taxon>Alphaproteobacteria</taxon>
        <taxon>Hyphomicrobiales</taxon>
        <taxon>Rhizobiaceae</taxon>
        <taxon>Rhizobium/Agrobacterium group</taxon>
        <taxon>Neorhizobium</taxon>
    </lineage>
</organism>
<sequence length="205" mass="22923">MKSDLPKTGDTVIDPYEMLGVSREADGVAIKSAYRKRAKTVHPDAGGDVDAFGKLTASYELLSDPVRRKVYDDTGYDPELADTKDLQGLMILETLVNEIILDEREPGSFDPVAAMRRKLTDKIVNARFHILEMERHRARIRNHIDRIGRKPNADVLGRMLKSRCVAIDDAIGKAETEIGNIEQAYGMLDGYSYEVEVIEIKTAAE</sequence>